<feature type="transmembrane region" description="Helical" evidence="1">
    <location>
        <begin position="48"/>
        <end position="65"/>
    </location>
</feature>
<keyword evidence="1" id="KW-0812">Transmembrane</keyword>
<feature type="domain" description="Fatty acid desaturase" evidence="2">
    <location>
        <begin position="54"/>
        <end position="297"/>
    </location>
</feature>
<keyword evidence="1" id="KW-1133">Transmembrane helix</keyword>
<dbReference type="OrthoDB" id="9800167at2"/>
<keyword evidence="1" id="KW-0472">Membrane</keyword>
<reference evidence="3 4" key="1">
    <citation type="submission" date="2019-01" db="EMBL/GenBank/DDBJ databases">
        <title>Vibrio BEI176 sp. nov, a marine bacterium isolated from China: eastern marignal seas.</title>
        <authorList>
            <person name="Li B."/>
        </authorList>
    </citation>
    <scope>NUCLEOTIDE SEQUENCE [LARGE SCALE GENOMIC DNA]</scope>
    <source>
        <strain evidence="3 4">BEI176</strain>
    </source>
</reference>
<feature type="transmembrane region" description="Helical" evidence="1">
    <location>
        <begin position="200"/>
        <end position="220"/>
    </location>
</feature>
<dbReference type="EMBL" id="SATR01000079">
    <property type="protein sequence ID" value="TFH89332.1"/>
    <property type="molecule type" value="Genomic_DNA"/>
</dbReference>
<dbReference type="Proteomes" id="UP000297753">
    <property type="component" value="Unassembled WGS sequence"/>
</dbReference>
<dbReference type="GO" id="GO:0008610">
    <property type="term" value="P:lipid biosynthetic process"/>
    <property type="evidence" value="ECO:0007669"/>
    <property type="project" value="UniProtKB-ARBA"/>
</dbReference>
<evidence type="ECO:0000313" key="4">
    <source>
        <dbReference type="Proteomes" id="UP000297753"/>
    </source>
</evidence>
<dbReference type="GO" id="GO:0016717">
    <property type="term" value="F:oxidoreductase activity, acting on paired donors, with oxidation of a pair of donors resulting in the reduction of molecular oxygen to two molecules of water"/>
    <property type="evidence" value="ECO:0007669"/>
    <property type="project" value="TreeGrafter"/>
</dbReference>
<dbReference type="AlphaFoldDB" id="A0A4Y8W8S5"/>
<dbReference type="InterPro" id="IPR005804">
    <property type="entry name" value="FA_desaturase_dom"/>
</dbReference>
<dbReference type="GO" id="GO:0016020">
    <property type="term" value="C:membrane"/>
    <property type="evidence" value="ECO:0007669"/>
    <property type="project" value="TreeGrafter"/>
</dbReference>
<keyword evidence="4" id="KW-1185">Reference proteome</keyword>
<feature type="transmembrane region" description="Helical" evidence="1">
    <location>
        <begin position="86"/>
        <end position="103"/>
    </location>
</feature>
<dbReference type="PANTHER" id="PTHR19353">
    <property type="entry name" value="FATTY ACID DESATURASE 2"/>
    <property type="match status" value="1"/>
</dbReference>
<sequence length="315" mass="36206">MNLYIALKKELELASCFERDRYPFLCEMSLVSLVSIVGYSVMLLAPPFTTNLFILFCLAFVWVRAGFISHEASHNNLFSHRHSNQWAGQLFLTLLTGVSYSLFQKTHHWHHAHPEDTSDVRPHGGTISLFNRTREYIPTQLQGGSLWLLSIFRAYSLHLEGLNYLFSESKKTFADQYLLLIHYFAWLVVPSMILGASTAIGNYLIINLIAGLYVGPLLLLSHTGHQPVSVTEENKLRLETILTATRNIKNSAVIEFLLKGTREHVEHHIFPSIPYHKLRESSTIIARFCQQHHLDYSKMELPRVLHIVSNKRLRK</sequence>
<protein>
    <recommendedName>
        <fullName evidence="2">Fatty acid desaturase domain-containing protein</fullName>
    </recommendedName>
</protein>
<evidence type="ECO:0000259" key="2">
    <source>
        <dbReference type="Pfam" id="PF00487"/>
    </source>
</evidence>
<evidence type="ECO:0000256" key="1">
    <source>
        <dbReference type="SAM" id="Phobius"/>
    </source>
</evidence>
<name>A0A4Y8W8S5_9VIBR</name>
<dbReference type="PANTHER" id="PTHR19353:SF19">
    <property type="entry name" value="DELTA(5) FATTY ACID DESATURASE C-RELATED"/>
    <property type="match status" value="1"/>
</dbReference>
<evidence type="ECO:0000313" key="3">
    <source>
        <dbReference type="EMBL" id="TFH89332.1"/>
    </source>
</evidence>
<feature type="transmembrane region" description="Helical" evidence="1">
    <location>
        <begin position="177"/>
        <end position="194"/>
    </location>
</feature>
<organism evidence="3 4">
    <name type="scientific">Vibrio ouci</name>
    <dbReference type="NCBI Taxonomy" id="2499078"/>
    <lineage>
        <taxon>Bacteria</taxon>
        <taxon>Pseudomonadati</taxon>
        <taxon>Pseudomonadota</taxon>
        <taxon>Gammaproteobacteria</taxon>
        <taxon>Vibrionales</taxon>
        <taxon>Vibrionaceae</taxon>
        <taxon>Vibrio</taxon>
    </lineage>
</organism>
<dbReference type="InterPro" id="IPR012171">
    <property type="entry name" value="Fatty_acid_desaturase"/>
</dbReference>
<comment type="caution">
    <text evidence="3">The sequence shown here is derived from an EMBL/GenBank/DDBJ whole genome shotgun (WGS) entry which is preliminary data.</text>
</comment>
<accession>A0A4Y8W8S5</accession>
<proteinExistence type="predicted"/>
<dbReference type="Pfam" id="PF00487">
    <property type="entry name" value="FA_desaturase"/>
    <property type="match status" value="1"/>
</dbReference>
<gene>
    <name evidence="3" type="ORF">ELS82_22825</name>
</gene>
<dbReference type="RefSeq" id="WP_134837491.1">
    <property type="nucleotide sequence ID" value="NZ_SATR01000079.1"/>
</dbReference>